<feature type="region of interest" description="Disordered" evidence="1">
    <location>
        <begin position="66"/>
        <end position="88"/>
    </location>
</feature>
<evidence type="ECO:0000313" key="2">
    <source>
        <dbReference type="EMBL" id="TFK99006.1"/>
    </source>
</evidence>
<sequence>MNCFASFVQRIQCGHLPSTPQYPCCNLLQCPILRSTRLEPVTLQLLETPLLSGWRISQEMLQEVKGPTEPRSTMVVAPTTRPKPNMGLHEPSLRILPRWLMRRKGEFSKAFCAVSPPGITTRTNAVYSGRCVSVDILPGHNYPSLNESNGQWKTDVYTGRIVSGHAFSSSTTSPQLRPSVGSLNHRVGEVEELCYNYRF</sequence>
<accession>A0A5C3QBR5</accession>
<dbReference type="EMBL" id="ML178836">
    <property type="protein sequence ID" value="TFK99006.1"/>
    <property type="molecule type" value="Genomic_DNA"/>
</dbReference>
<evidence type="ECO:0000256" key="1">
    <source>
        <dbReference type="SAM" id="MobiDB-lite"/>
    </source>
</evidence>
<dbReference type="Proteomes" id="UP000305067">
    <property type="component" value="Unassembled WGS sequence"/>
</dbReference>
<dbReference type="AlphaFoldDB" id="A0A5C3QBR5"/>
<evidence type="ECO:0000313" key="3">
    <source>
        <dbReference type="Proteomes" id="UP000305067"/>
    </source>
</evidence>
<reference evidence="2 3" key="1">
    <citation type="journal article" date="2019" name="Nat. Ecol. Evol.">
        <title>Megaphylogeny resolves global patterns of mushroom evolution.</title>
        <authorList>
            <person name="Varga T."/>
            <person name="Krizsan K."/>
            <person name="Foldi C."/>
            <person name="Dima B."/>
            <person name="Sanchez-Garcia M."/>
            <person name="Sanchez-Ramirez S."/>
            <person name="Szollosi G.J."/>
            <person name="Szarkandi J.G."/>
            <person name="Papp V."/>
            <person name="Albert L."/>
            <person name="Andreopoulos W."/>
            <person name="Angelini C."/>
            <person name="Antonin V."/>
            <person name="Barry K.W."/>
            <person name="Bougher N.L."/>
            <person name="Buchanan P."/>
            <person name="Buyck B."/>
            <person name="Bense V."/>
            <person name="Catcheside P."/>
            <person name="Chovatia M."/>
            <person name="Cooper J."/>
            <person name="Damon W."/>
            <person name="Desjardin D."/>
            <person name="Finy P."/>
            <person name="Geml J."/>
            <person name="Haridas S."/>
            <person name="Hughes K."/>
            <person name="Justo A."/>
            <person name="Karasinski D."/>
            <person name="Kautmanova I."/>
            <person name="Kiss B."/>
            <person name="Kocsube S."/>
            <person name="Kotiranta H."/>
            <person name="LaButti K.M."/>
            <person name="Lechner B.E."/>
            <person name="Liimatainen K."/>
            <person name="Lipzen A."/>
            <person name="Lukacs Z."/>
            <person name="Mihaltcheva S."/>
            <person name="Morgado L.N."/>
            <person name="Niskanen T."/>
            <person name="Noordeloos M.E."/>
            <person name="Ohm R.A."/>
            <person name="Ortiz-Santana B."/>
            <person name="Ovrebo C."/>
            <person name="Racz N."/>
            <person name="Riley R."/>
            <person name="Savchenko A."/>
            <person name="Shiryaev A."/>
            <person name="Soop K."/>
            <person name="Spirin V."/>
            <person name="Szebenyi C."/>
            <person name="Tomsovsky M."/>
            <person name="Tulloss R.E."/>
            <person name="Uehling J."/>
            <person name="Grigoriev I.V."/>
            <person name="Vagvolgyi C."/>
            <person name="Papp T."/>
            <person name="Martin F.M."/>
            <person name="Miettinen O."/>
            <person name="Hibbett D.S."/>
            <person name="Nagy L.G."/>
        </authorList>
    </citation>
    <scope>NUCLEOTIDE SEQUENCE [LARGE SCALE GENOMIC DNA]</scope>
    <source>
        <strain evidence="2 3">CBS 309.79</strain>
    </source>
</reference>
<protein>
    <submittedName>
        <fullName evidence="2">Uncharacterized protein</fullName>
    </submittedName>
</protein>
<name>A0A5C3QBR5_9AGAR</name>
<proteinExistence type="predicted"/>
<keyword evidence="3" id="KW-1185">Reference proteome</keyword>
<organism evidence="2 3">
    <name type="scientific">Pterulicium gracile</name>
    <dbReference type="NCBI Taxonomy" id="1884261"/>
    <lineage>
        <taxon>Eukaryota</taxon>
        <taxon>Fungi</taxon>
        <taxon>Dikarya</taxon>
        <taxon>Basidiomycota</taxon>
        <taxon>Agaricomycotina</taxon>
        <taxon>Agaricomycetes</taxon>
        <taxon>Agaricomycetidae</taxon>
        <taxon>Agaricales</taxon>
        <taxon>Pleurotineae</taxon>
        <taxon>Pterulaceae</taxon>
        <taxon>Pterulicium</taxon>
    </lineage>
</organism>
<gene>
    <name evidence="2" type="ORF">BDV98DRAFT_572079</name>
</gene>